<proteinExistence type="predicted"/>
<feature type="region of interest" description="Disordered" evidence="1">
    <location>
        <begin position="1"/>
        <end position="34"/>
    </location>
</feature>
<evidence type="ECO:0000313" key="3">
    <source>
        <dbReference type="Proteomes" id="UP001474421"/>
    </source>
</evidence>
<evidence type="ECO:0000313" key="2">
    <source>
        <dbReference type="EMBL" id="KAK9395993.1"/>
    </source>
</evidence>
<feature type="compositionally biased region" description="Basic and acidic residues" evidence="1">
    <location>
        <begin position="1"/>
        <end position="24"/>
    </location>
</feature>
<keyword evidence="3" id="KW-1185">Reference proteome</keyword>
<dbReference type="EMBL" id="JAOTOJ010000008">
    <property type="protein sequence ID" value="KAK9395993.1"/>
    <property type="molecule type" value="Genomic_DNA"/>
</dbReference>
<dbReference type="Proteomes" id="UP001474421">
    <property type="component" value="Unassembled WGS sequence"/>
</dbReference>
<name>A0AAW1B1W6_CROAD</name>
<sequence>MPHPEDQEGDRSTLRQEAGGKDVRGQAGHRPPPQ</sequence>
<evidence type="ECO:0000256" key="1">
    <source>
        <dbReference type="SAM" id="MobiDB-lite"/>
    </source>
</evidence>
<accession>A0AAW1B1W6</accession>
<protein>
    <submittedName>
        <fullName evidence="2">Uncharacterized protein</fullName>
    </submittedName>
</protein>
<dbReference type="AlphaFoldDB" id="A0AAW1B1W6"/>
<organism evidence="2 3">
    <name type="scientific">Crotalus adamanteus</name>
    <name type="common">Eastern diamondback rattlesnake</name>
    <dbReference type="NCBI Taxonomy" id="8729"/>
    <lineage>
        <taxon>Eukaryota</taxon>
        <taxon>Metazoa</taxon>
        <taxon>Chordata</taxon>
        <taxon>Craniata</taxon>
        <taxon>Vertebrata</taxon>
        <taxon>Euteleostomi</taxon>
        <taxon>Lepidosauria</taxon>
        <taxon>Squamata</taxon>
        <taxon>Bifurcata</taxon>
        <taxon>Unidentata</taxon>
        <taxon>Episquamata</taxon>
        <taxon>Toxicofera</taxon>
        <taxon>Serpentes</taxon>
        <taxon>Colubroidea</taxon>
        <taxon>Viperidae</taxon>
        <taxon>Crotalinae</taxon>
        <taxon>Crotalus</taxon>
    </lineage>
</organism>
<gene>
    <name evidence="2" type="ORF">NXF25_019354</name>
</gene>
<reference evidence="2 3" key="1">
    <citation type="journal article" date="2024" name="Proc. Natl. Acad. Sci. U.S.A.">
        <title>The genetic regulatory architecture and epigenomic basis for age-related changes in rattlesnake venom.</title>
        <authorList>
            <person name="Hogan M.P."/>
            <person name="Holding M.L."/>
            <person name="Nystrom G.S."/>
            <person name="Colston T.J."/>
            <person name="Bartlett D.A."/>
            <person name="Mason A.J."/>
            <person name="Ellsworth S.A."/>
            <person name="Rautsaw R.M."/>
            <person name="Lawrence K.C."/>
            <person name="Strickland J.L."/>
            <person name="He B."/>
            <person name="Fraser P."/>
            <person name="Margres M.J."/>
            <person name="Gilbert D.M."/>
            <person name="Gibbs H.L."/>
            <person name="Parkinson C.L."/>
            <person name="Rokyta D.R."/>
        </authorList>
    </citation>
    <scope>NUCLEOTIDE SEQUENCE [LARGE SCALE GENOMIC DNA]</scope>
    <source>
        <strain evidence="2">DRR0105</strain>
    </source>
</reference>
<comment type="caution">
    <text evidence="2">The sequence shown here is derived from an EMBL/GenBank/DDBJ whole genome shotgun (WGS) entry which is preliminary data.</text>
</comment>